<evidence type="ECO:0000313" key="9">
    <source>
        <dbReference type="Proteomes" id="UP000027980"/>
    </source>
</evidence>
<feature type="transmembrane region" description="Helical" evidence="6">
    <location>
        <begin position="302"/>
        <end position="326"/>
    </location>
</feature>
<dbReference type="GO" id="GO:0006825">
    <property type="term" value="P:copper ion transport"/>
    <property type="evidence" value="ECO:0007669"/>
    <property type="project" value="InterPro"/>
</dbReference>
<feature type="transmembrane region" description="Helical" evidence="6">
    <location>
        <begin position="39"/>
        <end position="64"/>
    </location>
</feature>
<dbReference type="InterPro" id="IPR032694">
    <property type="entry name" value="CopC/D"/>
</dbReference>
<dbReference type="GeneID" id="34222408"/>
<keyword evidence="5 6" id="KW-0472">Membrane</keyword>
<dbReference type="GO" id="GO:0005886">
    <property type="term" value="C:plasma membrane"/>
    <property type="evidence" value="ECO:0007669"/>
    <property type="project" value="UniProtKB-SubCell"/>
</dbReference>
<dbReference type="KEGG" id="tap:GZ22_01435"/>
<proteinExistence type="predicted"/>
<evidence type="ECO:0000256" key="3">
    <source>
        <dbReference type="ARBA" id="ARBA00022692"/>
    </source>
</evidence>
<feature type="transmembrane region" description="Helical" evidence="6">
    <location>
        <begin position="171"/>
        <end position="193"/>
    </location>
</feature>
<feature type="transmembrane region" description="Helical" evidence="6">
    <location>
        <begin position="333"/>
        <end position="354"/>
    </location>
</feature>
<dbReference type="EMBL" id="CP008876">
    <property type="protein sequence ID" value="AIF65450.1"/>
    <property type="molecule type" value="Genomic_DNA"/>
</dbReference>
<keyword evidence="2" id="KW-1003">Cell membrane</keyword>
<feature type="transmembrane region" description="Helical" evidence="6">
    <location>
        <begin position="213"/>
        <end position="232"/>
    </location>
</feature>
<dbReference type="OrthoDB" id="2387346at2"/>
<sequence>MILVPLLELLSYIAFSFLAGHLVFRFVRKEEAAIRTPRSDVLAAAASAALVTSGPVINLVSIIGAQNGYGQALSQVLFQFTAGRVWIGIFFLAICVWLLLYFNKFPFLTLLLFLGMLFLSAYGSHSAVEGGLIGAFAHFVHLGAAVFWVGVLIQVCFYTSEQFSWESFLKWFTPFAILLVMLVIVSGIIVMLFAMDIRNYGNALMLTYGQMLFVKHIVFVPVLVFAVINGILARKAHRDPAFRPLNWIRAEAILLAIIFICTAILGTSATPADIPATLSNEGSALIFGSIFSSVTAESVATWHWGVLGVVCFIGFGLFLASIVYLFKKRAAASFALASAFVASALLYTAIMTSLQF</sequence>
<dbReference type="Proteomes" id="UP000027980">
    <property type="component" value="Chromosome"/>
</dbReference>
<feature type="transmembrane region" description="Helical" evidence="6">
    <location>
        <begin position="6"/>
        <end position="27"/>
    </location>
</feature>
<evidence type="ECO:0000256" key="6">
    <source>
        <dbReference type="SAM" id="Phobius"/>
    </source>
</evidence>
<dbReference type="AlphaFoldDB" id="A0A075LFI2"/>
<evidence type="ECO:0000256" key="2">
    <source>
        <dbReference type="ARBA" id="ARBA00022475"/>
    </source>
</evidence>
<keyword evidence="3 6" id="KW-0812">Transmembrane</keyword>
<dbReference type="HOGENOM" id="CLU_037500_0_0_9"/>
<feature type="transmembrane region" description="Helical" evidence="6">
    <location>
        <begin position="136"/>
        <end position="159"/>
    </location>
</feature>
<accession>A0A075LFI2</accession>
<feature type="transmembrane region" description="Helical" evidence="6">
    <location>
        <begin position="107"/>
        <end position="124"/>
    </location>
</feature>
<dbReference type="RefSeq" id="WP_038557986.1">
    <property type="nucleotide sequence ID" value="NZ_CP008876.1"/>
</dbReference>
<evidence type="ECO:0000256" key="1">
    <source>
        <dbReference type="ARBA" id="ARBA00004651"/>
    </source>
</evidence>
<dbReference type="InterPro" id="IPR008457">
    <property type="entry name" value="Cu-R_CopD_dom"/>
</dbReference>
<dbReference type="Pfam" id="PF05425">
    <property type="entry name" value="CopD"/>
    <property type="match status" value="1"/>
</dbReference>
<dbReference type="PANTHER" id="PTHR34820:SF4">
    <property type="entry name" value="INNER MEMBRANE PROTEIN YEBZ"/>
    <property type="match status" value="1"/>
</dbReference>
<dbReference type="PANTHER" id="PTHR34820">
    <property type="entry name" value="INNER MEMBRANE PROTEIN YEBZ"/>
    <property type="match status" value="1"/>
</dbReference>
<gene>
    <name evidence="8" type="ORF">GZ22_01435</name>
</gene>
<evidence type="ECO:0000259" key="7">
    <source>
        <dbReference type="Pfam" id="PF05425"/>
    </source>
</evidence>
<evidence type="ECO:0000313" key="8">
    <source>
        <dbReference type="EMBL" id="AIF65450.1"/>
    </source>
</evidence>
<organism evidence="8 9">
    <name type="scientific">Terribacillus saccharophilus</name>
    <dbReference type="NCBI Taxonomy" id="361277"/>
    <lineage>
        <taxon>Bacteria</taxon>
        <taxon>Bacillati</taxon>
        <taxon>Bacillota</taxon>
        <taxon>Bacilli</taxon>
        <taxon>Bacillales</taxon>
        <taxon>Bacillaceae</taxon>
        <taxon>Terribacillus</taxon>
    </lineage>
</organism>
<name>A0A075LFI2_9BACI</name>
<feature type="transmembrane region" description="Helical" evidence="6">
    <location>
        <begin position="252"/>
        <end position="270"/>
    </location>
</feature>
<protein>
    <recommendedName>
        <fullName evidence="7">Copper resistance protein D domain-containing protein</fullName>
    </recommendedName>
</protein>
<evidence type="ECO:0000256" key="4">
    <source>
        <dbReference type="ARBA" id="ARBA00022989"/>
    </source>
</evidence>
<feature type="domain" description="Copper resistance protein D" evidence="7">
    <location>
        <begin position="168"/>
        <end position="265"/>
    </location>
</feature>
<feature type="transmembrane region" description="Helical" evidence="6">
    <location>
        <begin position="76"/>
        <end position="100"/>
    </location>
</feature>
<evidence type="ECO:0000256" key="5">
    <source>
        <dbReference type="ARBA" id="ARBA00023136"/>
    </source>
</evidence>
<keyword evidence="4 6" id="KW-1133">Transmembrane helix</keyword>
<reference evidence="8 9" key="1">
    <citation type="submission" date="2014-07" db="EMBL/GenBank/DDBJ databases">
        <title>Complete genome sequence of a moderately halophilic bacterium Terribacillus aidingensis MP602, isolated from Cryptomeria fortunei in Tianmu mountain in China.</title>
        <authorList>
            <person name="Wang Y."/>
            <person name="Lu P."/>
            <person name="Zhang L."/>
        </authorList>
    </citation>
    <scope>NUCLEOTIDE SEQUENCE [LARGE SCALE GENOMIC DNA]</scope>
    <source>
        <strain evidence="8 9">MP602</strain>
    </source>
</reference>
<comment type="subcellular location">
    <subcellularLocation>
        <location evidence="1">Cell membrane</location>
        <topology evidence="1">Multi-pass membrane protein</topology>
    </subcellularLocation>
</comment>